<evidence type="ECO:0000259" key="11">
    <source>
        <dbReference type="Pfam" id="PF17406"/>
    </source>
</evidence>
<organism evidence="13 14">
    <name type="scientific">Hohenbuehelia grisea</name>
    <dbReference type="NCBI Taxonomy" id="104357"/>
    <lineage>
        <taxon>Eukaryota</taxon>
        <taxon>Fungi</taxon>
        <taxon>Dikarya</taxon>
        <taxon>Basidiomycota</taxon>
        <taxon>Agaricomycotina</taxon>
        <taxon>Agaricomycetes</taxon>
        <taxon>Agaricomycetidae</taxon>
        <taxon>Agaricales</taxon>
        <taxon>Pleurotineae</taxon>
        <taxon>Pleurotaceae</taxon>
        <taxon>Hohenbuehelia</taxon>
    </lineage>
</organism>
<evidence type="ECO:0000256" key="4">
    <source>
        <dbReference type="ARBA" id="ARBA00023242"/>
    </source>
</evidence>
<keyword evidence="5" id="KW-0687">Ribonucleoprotein</keyword>
<evidence type="ECO:0000259" key="9">
    <source>
        <dbReference type="Pfam" id="PF17404"/>
    </source>
</evidence>
<feature type="domain" description="Nrap protein" evidence="9">
    <location>
        <begin position="523"/>
        <end position="679"/>
    </location>
</feature>
<evidence type="ECO:0000256" key="2">
    <source>
        <dbReference type="ARBA" id="ARBA00006674"/>
    </source>
</evidence>
<evidence type="ECO:0000256" key="6">
    <source>
        <dbReference type="SAM" id="MobiDB-lite"/>
    </source>
</evidence>
<evidence type="ECO:0000259" key="7">
    <source>
        <dbReference type="Pfam" id="PF03813"/>
    </source>
</evidence>
<reference evidence="14" key="1">
    <citation type="submission" date="2024-06" db="EMBL/GenBank/DDBJ databases">
        <title>Multi-omics analyses provide insights into the biosynthesis of the anticancer antibiotic pleurotin in Hohenbuehelia grisea.</title>
        <authorList>
            <person name="Weaver J.A."/>
            <person name="Alberti F."/>
        </authorList>
    </citation>
    <scope>NUCLEOTIDE SEQUENCE [LARGE SCALE GENOMIC DNA]</scope>
    <source>
        <strain evidence="14">T-177</strain>
    </source>
</reference>
<keyword evidence="4 5" id="KW-0539">Nucleus</keyword>
<feature type="compositionally biased region" description="Basic residues" evidence="6">
    <location>
        <begin position="8"/>
        <end position="24"/>
    </location>
</feature>
<dbReference type="InterPro" id="IPR035369">
    <property type="entry name" value="Nrap_D4"/>
</dbReference>
<evidence type="ECO:0000256" key="3">
    <source>
        <dbReference type="ARBA" id="ARBA00022884"/>
    </source>
</evidence>
<feature type="domain" description="Nrap protein" evidence="11">
    <location>
        <begin position="923"/>
        <end position="1090"/>
    </location>
</feature>
<evidence type="ECO:0000313" key="13">
    <source>
        <dbReference type="EMBL" id="KAL0952388.1"/>
    </source>
</evidence>
<evidence type="ECO:0000259" key="12">
    <source>
        <dbReference type="Pfam" id="PF17407"/>
    </source>
</evidence>
<comment type="caution">
    <text evidence="13">The sequence shown here is derived from an EMBL/GenBank/DDBJ whole genome shotgun (WGS) entry which is preliminary data.</text>
</comment>
<dbReference type="Gene3D" id="3.30.70.3030">
    <property type="match status" value="1"/>
</dbReference>
<keyword evidence="3 5" id="KW-0694">RNA-binding</keyword>
<dbReference type="InterPro" id="IPR035082">
    <property type="entry name" value="Nrap_D1"/>
</dbReference>
<sequence>MLQMAVTGHKRKRENVSKSRKTRKLSPEDAVEPDYESSIHESNVEGEGDDDEEASDDDDAVNEEEWAGLSAQDGQNEEASGSGTKAKKPPTGEELRVIKDATELFRSSSFKLQIDALLPNVRPKPSRTPPLERFLLALHSFLMSTKSVPPKHPLEASHTLAKQGIVVPYPLPLPTEDTNWKVQFEKPSEITLVGSWANKLSVKGKDGLPFDVDLAVEMPSSLFQEKDYLNGRFFHKRAFYLASLAAQLTAKKGGLKVTVSYDSQSNDPRLTKLVLNPPQGDSATDFTKLNARVCIIAVVSSDCPIPLHRLSPSHSNIRISSTSDDIHPPTPIYNTSILTCFSPRSHLLSSHNLASQSPAFADAITLLRIWANQRGYGSGTRPCVHGFQNKGPFWAGVLSAVILGDEPIQTTKSSRRKPLGKGLSSYQLFRAALDFLVKHDFASTPVCVKANEGHRFPPEEYKAHHAAVLVDTTSLVNLLADVPLGSVELLRHDARRTLEILDHSPISVDPFTDVFLKEQRDLFTRFDTILRVDLASIKPRNQPLAVTLDHGSPINAALASLASLLRYGLGDRTKAVAILHPSSSPRPLSQANPFDPDTIFIGLVQDQEHAFRLVDHGPAADDPDSSVAERFREFWGDKADLRRFQDGRIMQSVVWDVRTLDELAQVPSMVVKHIIERHFGIAGDNVQTWHSSFDLLLRLPQVVSSVIQSAKVPVGFKTAMGAFDQLVKSIRALDEQLPLAVMNISPSSEYLRYTSVFTPVAMSPALAMSLPPCARFTPAMDIIIEFEKSTRWPDDIRAVQKIKLAFFERMASCLMTSNPGLKAAIVVGDGPQNSELEDKSWLEIVTADGWAFAARIWHEREPTLLDRIIDNKSMLPHLAQAALQVPKGAKAQREAAEAKEFHTRRFIHQPRHHRAIAMLCHQFPAFAGTVRLVKRWFASHWLLGGQISAEAVEVICASIFVGDGRDVGEIESGASARTTVPGSKERGFAAVVEFLKDWKWEDGLFVPLYGAKQREESSEGDEEGSKKVTVVAGKTGVWTLSTAMDSRGHVWTGHGPDVLVAHRVRSLAKATWEAMQGMEHGTLDTKSLFVHPTQDYDFIIQLNPSVLPRYAQNVTPDQDVLLRRHQGKYANLPQSTSDDAGTEVRYNWDPARLFFEDLQRAYADTFKLFCDPLGGTQFGGVWIPNLRTPRQFRVLGNFSSIPSRLVKDSKDAGPKEKKGKEDALVGLNEDAVLSEIERIGNGLIQEIVVQVHE</sequence>
<dbReference type="InterPro" id="IPR035368">
    <property type="entry name" value="Nrap_D3"/>
</dbReference>
<dbReference type="Pfam" id="PF17405">
    <property type="entry name" value="Nrap_D4"/>
    <property type="match status" value="1"/>
</dbReference>
<dbReference type="Pfam" id="PF03813">
    <property type="entry name" value="Nrap"/>
    <property type="match status" value="1"/>
</dbReference>
<dbReference type="PANTHER" id="PTHR17972:SF0">
    <property type="entry name" value="NUCLEOLAR PROTEIN 6"/>
    <property type="match status" value="1"/>
</dbReference>
<keyword evidence="14" id="KW-1185">Reference proteome</keyword>
<evidence type="ECO:0000259" key="10">
    <source>
        <dbReference type="Pfam" id="PF17405"/>
    </source>
</evidence>
<dbReference type="InterPro" id="IPR035370">
    <property type="entry name" value="Nrap_D5"/>
</dbReference>
<feature type="domain" description="Nrap protein" evidence="7">
    <location>
        <begin position="212"/>
        <end position="355"/>
    </location>
</feature>
<dbReference type="Gene3D" id="1.10.1410.10">
    <property type="match status" value="1"/>
</dbReference>
<dbReference type="InterPro" id="IPR035371">
    <property type="entry name" value="Nrap_D6"/>
</dbReference>
<accession>A0ABR3JAB2</accession>
<dbReference type="InterPro" id="IPR035367">
    <property type="entry name" value="Nrap_D2"/>
</dbReference>
<feature type="compositionally biased region" description="Polar residues" evidence="6">
    <location>
        <begin position="72"/>
        <end position="83"/>
    </location>
</feature>
<dbReference type="Pfam" id="PF17406">
    <property type="entry name" value="Nrap_D5"/>
    <property type="match status" value="1"/>
</dbReference>
<proteinExistence type="inferred from homology"/>
<dbReference type="InterPro" id="IPR005554">
    <property type="entry name" value="NOL6/Upt22"/>
</dbReference>
<feature type="domain" description="Nrap protein" evidence="12">
    <location>
        <begin position="1094"/>
        <end position="1247"/>
    </location>
</feature>
<evidence type="ECO:0000256" key="1">
    <source>
        <dbReference type="ARBA" id="ARBA00004604"/>
    </source>
</evidence>
<dbReference type="Pfam" id="PF17407">
    <property type="entry name" value="Nrap_D6"/>
    <property type="match status" value="1"/>
</dbReference>
<feature type="domain" description="Nrap protein" evidence="10">
    <location>
        <begin position="708"/>
        <end position="921"/>
    </location>
</feature>
<keyword evidence="5" id="KW-0690">Ribosome biogenesis</keyword>
<comment type="subcellular location">
    <subcellularLocation>
        <location evidence="1 5">Nucleus</location>
        <location evidence="1 5">Nucleolus</location>
    </subcellularLocation>
</comment>
<evidence type="ECO:0000256" key="5">
    <source>
        <dbReference type="RuleBase" id="RU364032"/>
    </source>
</evidence>
<feature type="domain" description="Nrap protein" evidence="8">
    <location>
        <begin position="359"/>
        <end position="517"/>
    </location>
</feature>
<dbReference type="PANTHER" id="PTHR17972">
    <property type="entry name" value="NUCLEOLAR RNA-ASSOCIATED PROTEIN"/>
    <property type="match status" value="1"/>
</dbReference>
<feature type="region of interest" description="Disordered" evidence="6">
    <location>
        <begin position="1"/>
        <end position="93"/>
    </location>
</feature>
<gene>
    <name evidence="13" type="ORF">HGRIS_006665</name>
</gene>
<dbReference type="Pfam" id="PF17404">
    <property type="entry name" value="Nrap_D3"/>
    <property type="match status" value="1"/>
</dbReference>
<name>A0ABR3JAB2_9AGAR</name>
<feature type="compositionally biased region" description="Acidic residues" evidence="6">
    <location>
        <begin position="44"/>
        <end position="66"/>
    </location>
</feature>
<keyword evidence="5" id="KW-0698">rRNA processing</keyword>
<dbReference type="Proteomes" id="UP001556367">
    <property type="component" value="Unassembled WGS sequence"/>
</dbReference>
<comment type="similarity">
    <text evidence="2 5">Belongs to the NRAP family.</text>
</comment>
<evidence type="ECO:0000313" key="14">
    <source>
        <dbReference type="Proteomes" id="UP001556367"/>
    </source>
</evidence>
<dbReference type="Pfam" id="PF17403">
    <property type="entry name" value="Nrap_D2"/>
    <property type="match status" value="1"/>
</dbReference>
<dbReference type="EMBL" id="JASNQZ010000010">
    <property type="protein sequence ID" value="KAL0952388.1"/>
    <property type="molecule type" value="Genomic_DNA"/>
</dbReference>
<protein>
    <recommendedName>
        <fullName evidence="5">U3 small nucleolar RNA-associated protein 22</fullName>
    </recommendedName>
</protein>
<evidence type="ECO:0000259" key="8">
    <source>
        <dbReference type="Pfam" id="PF17403"/>
    </source>
</evidence>